<accession>A0ABQ9U8H8</accession>
<sequence>MELLPDHRSEVSALCTCSYEATAGPSYVGDILAMCRRTHPSVLTPHAMKRAHAEPQNSPLDHKVTEVVSFLVQRSHYIEEEKVKAT</sequence>
<comment type="caution">
    <text evidence="1">The sequence shown here is derived from an EMBL/GenBank/DDBJ whole genome shotgun (WGS) entry which is preliminary data.</text>
</comment>
<organism evidence="1 2">
    <name type="scientific">Saguinus oedipus</name>
    <name type="common">Cotton-top tamarin</name>
    <name type="synonym">Oedipomidas oedipus</name>
    <dbReference type="NCBI Taxonomy" id="9490"/>
    <lineage>
        <taxon>Eukaryota</taxon>
        <taxon>Metazoa</taxon>
        <taxon>Chordata</taxon>
        <taxon>Craniata</taxon>
        <taxon>Vertebrata</taxon>
        <taxon>Euteleostomi</taxon>
        <taxon>Mammalia</taxon>
        <taxon>Eutheria</taxon>
        <taxon>Euarchontoglires</taxon>
        <taxon>Primates</taxon>
        <taxon>Haplorrhini</taxon>
        <taxon>Platyrrhini</taxon>
        <taxon>Cebidae</taxon>
        <taxon>Callitrichinae</taxon>
        <taxon>Saguinus</taxon>
    </lineage>
</organism>
<keyword evidence="2" id="KW-1185">Reference proteome</keyword>
<dbReference type="EMBL" id="JASSZA010000015">
    <property type="protein sequence ID" value="KAK2093372.1"/>
    <property type="molecule type" value="Genomic_DNA"/>
</dbReference>
<protein>
    <submittedName>
        <fullName evidence="1">Uncharacterized protein</fullName>
    </submittedName>
</protein>
<reference evidence="1 2" key="1">
    <citation type="submission" date="2023-05" db="EMBL/GenBank/DDBJ databases">
        <title>B98-5 Cell Line De Novo Hybrid Assembly: An Optical Mapping Approach.</title>
        <authorList>
            <person name="Kananen K."/>
            <person name="Auerbach J.A."/>
            <person name="Kautto E."/>
            <person name="Blachly J.S."/>
        </authorList>
    </citation>
    <scope>NUCLEOTIDE SEQUENCE [LARGE SCALE GENOMIC DNA]</scope>
    <source>
        <strain evidence="1">B95-8</strain>
        <tissue evidence="1">Cell line</tissue>
    </source>
</reference>
<proteinExistence type="predicted"/>
<evidence type="ECO:0000313" key="2">
    <source>
        <dbReference type="Proteomes" id="UP001266305"/>
    </source>
</evidence>
<dbReference type="Proteomes" id="UP001266305">
    <property type="component" value="Unassembled WGS sequence"/>
</dbReference>
<name>A0ABQ9U8H8_SAGOE</name>
<gene>
    <name evidence="1" type="ORF">P7K49_029901</name>
</gene>
<evidence type="ECO:0000313" key="1">
    <source>
        <dbReference type="EMBL" id="KAK2093372.1"/>
    </source>
</evidence>